<evidence type="ECO:0000256" key="3">
    <source>
        <dbReference type="ARBA" id="ARBA00012057"/>
    </source>
</evidence>
<organism evidence="13 14">
    <name type="scientific">Brumimicrobium salinarum</name>
    <dbReference type="NCBI Taxonomy" id="2058658"/>
    <lineage>
        <taxon>Bacteria</taxon>
        <taxon>Pseudomonadati</taxon>
        <taxon>Bacteroidota</taxon>
        <taxon>Flavobacteriia</taxon>
        <taxon>Flavobacteriales</taxon>
        <taxon>Crocinitomicaceae</taxon>
        <taxon>Brumimicrobium</taxon>
    </lineage>
</organism>
<dbReference type="InterPro" id="IPR056375">
    <property type="entry name" value="Idi_bact"/>
</dbReference>
<keyword evidence="4" id="KW-0963">Cytoplasm</keyword>
<dbReference type="NCBIfam" id="NF002995">
    <property type="entry name" value="PRK03759.1"/>
    <property type="match status" value="1"/>
</dbReference>
<reference evidence="13 14" key="1">
    <citation type="submission" date="2017-12" db="EMBL/GenBank/DDBJ databases">
        <title>The draft genome sequence of Brumimicrobium saltpan LHR20.</title>
        <authorList>
            <person name="Do Z.-J."/>
            <person name="Luo H.-R."/>
        </authorList>
    </citation>
    <scope>NUCLEOTIDE SEQUENCE [LARGE SCALE GENOMIC DNA]</scope>
    <source>
        <strain evidence="13 14">LHR20</strain>
    </source>
</reference>
<evidence type="ECO:0000256" key="2">
    <source>
        <dbReference type="ARBA" id="ARBA00007579"/>
    </source>
</evidence>
<dbReference type="GO" id="GO:0004452">
    <property type="term" value="F:isopentenyl-diphosphate delta-isomerase activity"/>
    <property type="evidence" value="ECO:0007669"/>
    <property type="project" value="UniProtKB-UniRule"/>
</dbReference>
<evidence type="ECO:0000256" key="9">
    <source>
        <dbReference type="ARBA" id="ARBA00023235"/>
    </source>
</evidence>
<feature type="domain" description="Nudix hydrolase" evidence="12">
    <location>
        <begin position="32"/>
        <end position="164"/>
    </location>
</feature>
<evidence type="ECO:0000313" key="13">
    <source>
        <dbReference type="EMBL" id="PKR82166.1"/>
    </source>
</evidence>
<dbReference type="PIRSF" id="PIRSF018427">
    <property type="entry name" value="Isopntndiph_ism"/>
    <property type="match status" value="1"/>
</dbReference>
<dbReference type="CDD" id="cd02885">
    <property type="entry name" value="NUDIX_IPP_Isomerase"/>
    <property type="match status" value="1"/>
</dbReference>
<dbReference type="RefSeq" id="WP_101333311.1">
    <property type="nucleotide sequence ID" value="NZ_PJNI01000001.1"/>
</dbReference>
<keyword evidence="8" id="KW-0414">Isoprene biosynthesis</keyword>
<dbReference type="Proteomes" id="UP000236654">
    <property type="component" value="Unassembled WGS sequence"/>
</dbReference>
<dbReference type="InterPro" id="IPR015797">
    <property type="entry name" value="NUDIX_hydrolase-like_dom_sf"/>
</dbReference>
<dbReference type="InterPro" id="IPR011876">
    <property type="entry name" value="IsopentenylPP_isomerase_typ1"/>
</dbReference>
<sequence length="176" mass="20809">MKKTGTSNVVLVDEEDNELGTMEKLQAHQEGRLHRAFSVVIFNDQNEMLIHRRAKDKYHCEGLWTNACCSHPRFNESSKEAALRRLQEEMGFTTPIHYFDSFIYKTTFDNGLTEHELDHVFVGRYSNVPKPNPEEVEDFKYINIDLLKKDIQNHPENYTVWFKKIIKDYLNELIKL</sequence>
<dbReference type="PROSITE" id="PS51462">
    <property type="entry name" value="NUDIX"/>
    <property type="match status" value="1"/>
</dbReference>
<evidence type="ECO:0000256" key="7">
    <source>
        <dbReference type="ARBA" id="ARBA00023211"/>
    </source>
</evidence>
<evidence type="ECO:0000256" key="4">
    <source>
        <dbReference type="ARBA" id="ARBA00022490"/>
    </source>
</evidence>
<evidence type="ECO:0000256" key="5">
    <source>
        <dbReference type="ARBA" id="ARBA00022723"/>
    </source>
</evidence>
<keyword evidence="5" id="KW-0479">Metal-binding</keyword>
<dbReference type="NCBIfam" id="TIGR02150">
    <property type="entry name" value="IPP_isom_1"/>
    <property type="match status" value="1"/>
</dbReference>
<feature type="active site" evidence="11">
    <location>
        <position position="116"/>
    </location>
</feature>
<dbReference type="PANTHER" id="PTHR10885:SF0">
    <property type="entry name" value="ISOPENTENYL-DIPHOSPHATE DELTA-ISOMERASE"/>
    <property type="match status" value="1"/>
</dbReference>
<dbReference type="EMBL" id="PJNI01000001">
    <property type="protein sequence ID" value="PKR82166.1"/>
    <property type="molecule type" value="Genomic_DNA"/>
</dbReference>
<dbReference type="Gene3D" id="3.90.79.10">
    <property type="entry name" value="Nucleoside Triphosphate Pyrophosphohydrolase"/>
    <property type="match status" value="1"/>
</dbReference>
<comment type="caution">
    <text evidence="13">The sequence shown here is derived from an EMBL/GenBank/DDBJ whole genome shotgun (WGS) entry which is preliminary data.</text>
</comment>
<dbReference type="GO" id="GO:0005737">
    <property type="term" value="C:cytoplasm"/>
    <property type="evidence" value="ECO:0007669"/>
    <property type="project" value="TreeGrafter"/>
</dbReference>
<dbReference type="EC" id="5.3.3.2" evidence="3 10"/>
<dbReference type="GO" id="GO:0009240">
    <property type="term" value="P:isopentenyl diphosphate biosynthetic process"/>
    <property type="evidence" value="ECO:0007669"/>
    <property type="project" value="TreeGrafter"/>
</dbReference>
<comment type="similarity">
    <text evidence="2">Belongs to the IPP isomerase type 1 family.</text>
</comment>
<protein>
    <recommendedName>
        <fullName evidence="3 10">Isopentenyl-diphosphate delta-isomerase</fullName>
        <ecNumber evidence="3 10">5.3.3.2</ecNumber>
    </recommendedName>
</protein>
<dbReference type="GO" id="GO:0050992">
    <property type="term" value="P:dimethylallyl diphosphate biosynthetic process"/>
    <property type="evidence" value="ECO:0007669"/>
    <property type="project" value="UniProtKB-UniPathway"/>
</dbReference>
<dbReference type="Pfam" id="PF00293">
    <property type="entry name" value="NUDIX"/>
    <property type="match status" value="1"/>
</dbReference>
<gene>
    <name evidence="13" type="ORF">CW751_02190</name>
</gene>
<dbReference type="AlphaFoldDB" id="A0A2I0R6G1"/>
<keyword evidence="14" id="KW-1185">Reference proteome</keyword>
<evidence type="ECO:0000313" key="14">
    <source>
        <dbReference type="Proteomes" id="UP000236654"/>
    </source>
</evidence>
<accession>A0A2I0R6G1</accession>
<dbReference type="GO" id="GO:0046872">
    <property type="term" value="F:metal ion binding"/>
    <property type="evidence" value="ECO:0007669"/>
    <property type="project" value="UniProtKB-KW"/>
</dbReference>
<keyword evidence="9 13" id="KW-0413">Isomerase</keyword>
<name>A0A2I0R6G1_9FLAO</name>
<evidence type="ECO:0000256" key="8">
    <source>
        <dbReference type="ARBA" id="ARBA00023229"/>
    </source>
</evidence>
<proteinExistence type="inferred from homology"/>
<dbReference type="HAMAP" id="MF_00202">
    <property type="entry name" value="Idi"/>
    <property type="match status" value="1"/>
</dbReference>
<comment type="pathway">
    <text evidence="1">Isoprenoid biosynthesis; dimethylallyl diphosphate biosynthesis; dimethylallyl diphosphate from isopentenyl diphosphate: step 1/1.</text>
</comment>
<evidence type="ECO:0000256" key="1">
    <source>
        <dbReference type="ARBA" id="ARBA00004826"/>
    </source>
</evidence>
<dbReference type="SUPFAM" id="SSF55811">
    <property type="entry name" value="Nudix"/>
    <property type="match status" value="1"/>
</dbReference>
<keyword evidence="6" id="KW-0460">Magnesium</keyword>
<dbReference type="InterPro" id="IPR000086">
    <property type="entry name" value="NUDIX_hydrolase_dom"/>
</dbReference>
<evidence type="ECO:0000256" key="10">
    <source>
        <dbReference type="NCBIfam" id="TIGR02150"/>
    </source>
</evidence>
<evidence type="ECO:0000256" key="6">
    <source>
        <dbReference type="ARBA" id="ARBA00022842"/>
    </source>
</evidence>
<feature type="active site" evidence="11">
    <location>
        <position position="69"/>
    </location>
</feature>
<evidence type="ECO:0000256" key="11">
    <source>
        <dbReference type="PIRSR" id="PIRSR018427-1"/>
    </source>
</evidence>
<keyword evidence="7" id="KW-0464">Manganese</keyword>
<dbReference type="PANTHER" id="PTHR10885">
    <property type="entry name" value="ISOPENTENYL-DIPHOSPHATE DELTA-ISOMERASE"/>
    <property type="match status" value="1"/>
</dbReference>
<dbReference type="UniPathway" id="UPA00059">
    <property type="reaction ID" value="UER00104"/>
</dbReference>
<dbReference type="OrthoDB" id="9809458at2"/>
<evidence type="ECO:0000259" key="12">
    <source>
        <dbReference type="PROSITE" id="PS51462"/>
    </source>
</evidence>